<feature type="transmembrane region" description="Helical" evidence="1">
    <location>
        <begin position="49"/>
        <end position="69"/>
    </location>
</feature>
<reference evidence="2 3" key="1">
    <citation type="submission" date="2020-03" db="EMBL/GenBank/DDBJ databases">
        <title>Whole genome sequencing of clinical and environmental type strains of Ochrobactrum.</title>
        <authorList>
            <person name="Dharne M."/>
        </authorList>
    </citation>
    <scope>NUCLEOTIDE SEQUENCE [LARGE SCALE GENOMIC DNA]</scope>
    <source>
        <strain evidence="2 3">CIP 109452</strain>
    </source>
</reference>
<comment type="caution">
    <text evidence="2">The sequence shown here is derived from an EMBL/GenBank/DDBJ whole genome shotgun (WGS) entry which is preliminary data.</text>
</comment>
<feature type="transmembrane region" description="Helical" evidence="1">
    <location>
        <begin position="27"/>
        <end position="44"/>
    </location>
</feature>
<dbReference type="EMBL" id="JAAVLN010000002">
    <property type="protein sequence ID" value="NKC04333.1"/>
    <property type="molecule type" value="Genomic_DNA"/>
</dbReference>
<organism evidence="2 3">
    <name type="scientific">Brucella haematophila</name>
    <dbReference type="NCBI Taxonomy" id="419474"/>
    <lineage>
        <taxon>Bacteria</taxon>
        <taxon>Pseudomonadati</taxon>
        <taxon>Pseudomonadota</taxon>
        <taxon>Alphaproteobacteria</taxon>
        <taxon>Hyphomicrobiales</taxon>
        <taxon>Brucellaceae</taxon>
        <taxon>Brucella/Ochrobactrum group</taxon>
        <taxon>Brucella</taxon>
    </lineage>
</organism>
<proteinExistence type="predicted"/>
<name>A0ABX1DMZ6_9HYPH</name>
<keyword evidence="1" id="KW-0472">Membrane</keyword>
<dbReference type="Proteomes" id="UP000704467">
    <property type="component" value="Unassembled WGS sequence"/>
</dbReference>
<keyword evidence="1" id="KW-1133">Transmembrane helix</keyword>
<sequence length="120" mass="12974">MAAISIFLLLCALATLGAGLGWIRSFAGDVIAVIFVYAVFRIGIDGNRFILAAVAFLVGAFVEFGQYLAKIYDVQIANRALRIILGATPDWLDVLAYGIGALIIVAYLGSRRYFVARTEP</sequence>
<dbReference type="InterPro" id="IPR021257">
    <property type="entry name" value="DUF2809"/>
</dbReference>
<evidence type="ECO:0000313" key="3">
    <source>
        <dbReference type="Proteomes" id="UP000704467"/>
    </source>
</evidence>
<keyword evidence="3" id="KW-1185">Reference proteome</keyword>
<keyword evidence="1" id="KW-0812">Transmembrane</keyword>
<accession>A0ABX1DMZ6</accession>
<dbReference type="Pfam" id="PF10990">
    <property type="entry name" value="DUF2809"/>
    <property type="match status" value="1"/>
</dbReference>
<evidence type="ECO:0000313" key="2">
    <source>
        <dbReference type="EMBL" id="NKC04333.1"/>
    </source>
</evidence>
<gene>
    <name evidence="2" type="ORF">HED55_17110</name>
</gene>
<evidence type="ECO:0000256" key="1">
    <source>
        <dbReference type="SAM" id="Phobius"/>
    </source>
</evidence>
<protein>
    <submittedName>
        <fullName evidence="2">DUF2809 domain-containing protein</fullName>
    </submittedName>
</protein>
<feature type="transmembrane region" description="Helical" evidence="1">
    <location>
        <begin position="91"/>
        <end position="109"/>
    </location>
</feature>